<name>A0ABU2JLW6_9ACTN</name>
<keyword evidence="4" id="KW-1185">Reference proteome</keyword>
<feature type="compositionally biased region" description="Acidic residues" evidence="1">
    <location>
        <begin position="54"/>
        <end position="63"/>
    </location>
</feature>
<dbReference type="RefSeq" id="WP_311665411.1">
    <property type="nucleotide sequence ID" value="NZ_JAVREO010000003.1"/>
</dbReference>
<reference evidence="4" key="1">
    <citation type="submission" date="2023-07" db="EMBL/GenBank/DDBJ databases">
        <title>30 novel species of actinomycetes from the DSMZ collection.</title>
        <authorList>
            <person name="Nouioui I."/>
        </authorList>
    </citation>
    <scope>NUCLEOTIDE SEQUENCE [LARGE SCALE GENOMIC DNA]</scope>
    <source>
        <strain evidence="4">DSM 44915</strain>
    </source>
</reference>
<gene>
    <name evidence="3" type="ORF">RM844_05510</name>
</gene>
<dbReference type="EMBL" id="JAVREO010000003">
    <property type="protein sequence ID" value="MDT0265746.1"/>
    <property type="molecule type" value="Genomic_DNA"/>
</dbReference>
<dbReference type="InterPro" id="IPR025326">
    <property type="entry name" value="DUF4232"/>
</dbReference>
<feature type="region of interest" description="Disordered" evidence="1">
    <location>
        <begin position="52"/>
        <end position="95"/>
    </location>
</feature>
<proteinExistence type="predicted"/>
<evidence type="ECO:0000259" key="2">
    <source>
        <dbReference type="Pfam" id="PF14016"/>
    </source>
</evidence>
<comment type="caution">
    <text evidence="3">The sequence shown here is derived from an EMBL/GenBank/DDBJ whole genome shotgun (WGS) entry which is preliminary data.</text>
</comment>
<dbReference type="Proteomes" id="UP001183410">
    <property type="component" value="Unassembled WGS sequence"/>
</dbReference>
<protein>
    <submittedName>
        <fullName evidence="3">DUF4232 domain-containing protein</fullName>
    </submittedName>
</protein>
<feature type="region of interest" description="Disordered" evidence="1">
    <location>
        <begin position="1"/>
        <end position="33"/>
    </location>
</feature>
<organism evidence="3 4">
    <name type="scientific">Streptomyces chisholmiae</name>
    <dbReference type="NCBI Taxonomy" id="3075540"/>
    <lineage>
        <taxon>Bacteria</taxon>
        <taxon>Bacillati</taxon>
        <taxon>Actinomycetota</taxon>
        <taxon>Actinomycetes</taxon>
        <taxon>Kitasatosporales</taxon>
        <taxon>Streptomycetaceae</taxon>
        <taxon>Streptomyces</taxon>
    </lineage>
</organism>
<evidence type="ECO:0000256" key="1">
    <source>
        <dbReference type="SAM" id="MobiDB-lite"/>
    </source>
</evidence>
<evidence type="ECO:0000313" key="3">
    <source>
        <dbReference type="EMBL" id="MDT0265746.1"/>
    </source>
</evidence>
<sequence length="238" mass="23987">MTPRTTPPALSTPRVAPRPSPTPAPARAARRRAAAGAALLAAVGLLAAGCAADEQTEPVSAEEVDARPQANAEAQTAPATEADESSPAGDQEAANAADWCATEALAAALTPLEAAAGNRYAALVLTNTTDASCRTQGWPGLELTANDGTALPTTTVRDDSQEPGQLTLAPGESAWTQLHWTVVPGEVDTADGGCGPEPAELRVIPPDTYDATPADWELGAVCGAGRIEALPLAAGDGP</sequence>
<accession>A0ABU2JLW6</accession>
<evidence type="ECO:0000313" key="4">
    <source>
        <dbReference type="Proteomes" id="UP001183410"/>
    </source>
</evidence>
<dbReference type="Pfam" id="PF14016">
    <property type="entry name" value="DUF4232"/>
    <property type="match status" value="1"/>
</dbReference>
<feature type="domain" description="DUF4232" evidence="2">
    <location>
        <begin position="100"/>
        <end position="223"/>
    </location>
</feature>